<evidence type="ECO:0000256" key="6">
    <source>
        <dbReference type="ARBA" id="ARBA00023034"/>
    </source>
</evidence>
<evidence type="ECO:0000256" key="9">
    <source>
        <dbReference type="SAM" id="Phobius"/>
    </source>
</evidence>
<dbReference type="SUPFAM" id="SSF53448">
    <property type="entry name" value="Nucleotide-diphospho-sugar transferases"/>
    <property type="match status" value="1"/>
</dbReference>
<keyword evidence="8" id="KW-0961">Cell wall biogenesis/degradation</keyword>
<keyword evidence="5 9" id="KW-1133">Transmembrane helix</keyword>
<evidence type="ECO:0000256" key="1">
    <source>
        <dbReference type="ARBA" id="ARBA00004653"/>
    </source>
</evidence>
<keyword evidence="7 9" id="KW-0472">Membrane</keyword>
<keyword evidence="11" id="KW-1185">Reference proteome</keyword>
<dbReference type="PANTHER" id="PTHR32044">
    <property type="entry name" value="GLUCOMANNAN 4-BETA-MANNOSYLTRANSFERASE 9"/>
    <property type="match status" value="1"/>
</dbReference>
<dbReference type="Proteomes" id="UP000825051">
    <property type="component" value="Chromosome"/>
</dbReference>
<evidence type="ECO:0000313" key="11">
    <source>
        <dbReference type="Proteomes" id="UP000825051"/>
    </source>
</evidence>
<keyword evidence="6" id="KW-0333">Golgi apparatus</keyword>
<accession>A0A8F9TW16</accession>
<feature type="transmembrane region" description="Helical" evidence="9">
    <location>
        <begin position="12"/>
        <end position="39"/>
    </location>
</feature>
<keyword evidence="4 9" id="KW-0812">Transmembrane</keyword>
<dbReference type="RefSeq" id="WP_220162363.1">
    <property type="nucleotide sequence ID" value="NZ_CP080507.1"/>
</dbReference>
<feature type="transmembrane region" description="Helical" evidence="9">
    <location>
        <begin position="444"/>
        <end position="464"/>
    </location>
</feature>
<evidence type="ECO:0000256" key="3">
    <source>
        <dbReference type="ARBA" id="ARBA00022679"/>
    </source>
</evidence>
<feature type="transmembrane region" description="Helical" evidence="9">
    <location>
        <begin position="392"/>
        <end position="414"/>
    </location>
</feature>
<dbReference type="KEGG" id="ole:K0B96_00050"/>
<feature type="transmembrane region" description="Helical" evidence="9">
    <location>
        <begin position="335"/>
        <end position="354"/>
    </location>
</feature>
<protein>
    <submittedName>
        <fullName evidence="10">Glycosyltransferase</fullName>
        <ecNumber evidence="10">2.4.-.-</ecNumber>
    </submittedName>
</protein>
<feature type="transmembrane region" description="Helical" evidence="9">
    <location>
        <begin position="471"/>
        <end position="490"/>
    </location>
</feature>
<dbReference type="Gene3D" id="3.90.550.10">
    <property type="entry name" value="Spore Coat Polysaccharide Biosynthesis Protein SpsA, Chain A"/>
    <property type="match status" value="1"/>
</dbReference>
<evidence type="ECO:0000256" key="4">
    <source>
        <dbReference type="ARBA" id="ARBA00022692"/>
    </source>
</evidence>
<organism evidence="10 11">
    <name type="scientific">Horticoccus luteus</name>
    <dbReference type="NCBI Taxonomy" id="2862869"/>
    <lineage>
        <taxon>Bacteria</taxon>
        <taxon>Pseudomonadati</taxon>
        <taxon>Verrucomicrobiota</taxon>
        <taxon>Opitutia</taxon>
        <taxon>Opitutales</taxon>
        <taxon>Opitutaceae</taxon>
        <taxon>Horticoccus</taxon>
    </lineage>
</organism>
<gene>
    <name evidence="10" type="ORF">K0B96_00050</name>
</gene>
<dbReference type="EC" id="2.4.-.-" evidence="10"/>
<evidence type="ECO:0000256" key="2">
    <source>
        <dbReference type="ARBA" id="ARBA00022676"/>
    </source>
</evidence>
<keyword evidence="2 10" id="KW-0328">Glycosyltransferase</keyword>
<dbReference type="PANTHER" id="PTHR32044:SF80">
    <property type="entry name" value="XYLOGLUCAN GLYCOSYLTRANSFERASE 2-RELATED"/>
    <property type="match status" value="1"/>
</dbReference>
<reference evidence="10" key="1">
    <citation type="submission" date="2021-08" db="EMBL/GenBank/DDBJ databases">
        <title>Genome of a novel bacterium of the phylum Verrucomicrobia, Oleiharenicola sp. KSB-15.</title>
        <authorList>
            <person name="Chung J.-H."/>
            <person name="Ahn J.-H."/>
            <person name="Yoon Y."/>
            <person name="Kim D.-Y."/>
            <person name="An S.-H."/>
            <person name="Park I."/>
            <person name="Yeon J."/>
        </authorList>
    </citation>
    <scope>NUCLEOTIDE SEQUENCE</scope>
    <source>
        <strain evidence="10">KSB-15</strain>
    </source>
</reference>
<dbReference type="FunFam" id="3.90.550.10:FF:000057">
    <property type="entry name" value="Glycosyltransferase-like protein, family 2"/>
    <property type="match status" value="1"/>
</dbReference>
<evidence type="ECO:0000256" key="8">
    <source>
        <dbReference type="ARBA" id="ARBA00023316"/>
    </source>
</evidence>
<dbReference type="AlphaFoldDB" id="A0A8F9TW16"/>
<evidence type="ECO:0000256" key="5">
    <source>
        <dbReference type="ARBA" id="ARBA00022989"/>
    </source>
</evidence>
<evidence type="ECO:0000256" key="7">
    <source>
        <dbReference type="ARBA" id="ARBA00023136"/>
    </source>
</evidence>
<dbReference type="InterPro" id="IPR029044">
    <property type="entry name" value="Nucleotide-diphossugar_trans"/>
</dbReference>
<evidence type="ECO:0000313" key="10">
    <source>
        <dbReference type="EMBL" id="QYM79041.1"/>
    </source>
</evidence>
<dbReference type="GO" id="GO:0071555">
    <property type="term" value="P:cell wall organization"/>
    <property type="evidence" value="ECO:0007669"/>
    <property type="project" value="UniProtKB-KW"/>
</dbReference>
<name>A0A8F9TW16_9BACT</name>
<dbReference type="EMBL" id="CP080507">
    <property type="protein sequence ID" value="QYM79041.1"/>
    <property type="molecule type" value="Genomic_DNA"/>
</dbReference>
<sequence length="516" mass="56884">MMPPVAEFFSFLLVVVYVAASLGLAIYGLNCYVMVALFLRRRDAVRAGHVVIREAASRFADPASLPIVTTQIPLYNEANVAERALRAAAAIDYPLDRHEIQVMDDSTDETADIVDRVARELQRAGHWISVVRRTHRRGYKAGALAEGLRLASGEFIAIFDADFVPPPQFLRHTVPFFLVQPQLGIVQARWGHLNAAESLLTRAQALGIDGHFMVEQSARTFNGLLMNFNGTAGLWRRAAILGAGGWSADTLTEDLDLSYRAQLAGWKTHFIETLEAPGELPSTIGAFKSQQFRWAKGSIQTARKLLPRIWRERSLSAWTKLQATLHLTHYCVHPLMLTVALLAVPVMLTLPLYVSGGLRALIVGAMVVSLIAPNALYLASQRALHGRWFRHLAWLPALMCIGVGVALSNTRAIIEGLAGHRSEFVRTPKRGDRARTAYRVKVPVLPWLELVLGAYCFFGVVVYVAADRLFIGPFLLIYAAGFIVTGLMGLEETRRDAVPAPAFARGLKPEVALHAD</sequence>
<comment type="subcellular location">
    <subcellularLocation>
        <location evidence="1">Golgi apparatus membrane</location>
        <topology evidence="1">Multi-pass membrane protein</topology>
    </subcellularLocation>
</comment>
<feature type="transmembrane region" description="Helical" evidence="9">
    <location>
        <begin position="360"/>
        <end position="380"/>
    </location>
</feature>
<dbReference type="Pfam" id="PF13641">
    <property type="entry name" value="Glyco_tranf_2_3"/>
    <property type="match status" value="1"/>
</dbReference>
<keyword evidence="3 10" id="KW-0808">Transferase</keyword>
<proteinExistence type="predicted"/>
<dbReference type="GO" id="GO:0016757">
    <property type="term" value="F:glycosyltransferase activity"/>
    <property type="evidence" value="ECO:0007669"/>
    <property type="project" value="UniProtKB-KW"/>
</dbReference>